<accession>A0AB33XYT5</accession>
<dbReference type="EMBL" id="AMQX01000001">
    <property type="protein sequence ID" value="EKS53753.1"/>
    <property type="molecule type" value="Genomic_DNA"/>
</dbReference>
<organism evidence="2 3">
    <name type="scientific">Lacticaseibacillus rhamnosus LRHMDP3</name>
    <dbReference type="NCBI Taxonomy" id="1203259"/>
    <lineage>
        <taxon>Bacteria</taxon>
        <taxon>Bacillati</taxon>
        <taxon>Bacillota</taxon>
        <taxon>Bacilli</taxon>
        <taxon>Lactobacillales</taxon>
        <taxon>Lactobacillaceae</taxon>
        <taxon>Lacticaseibacillus</taxon>
    </lineage>
</organism>
<evidence type="ECO:0000313" key="3">
    <source>
        <dbReference type="Proteomes" id="UP000009352"/>
    </source>
</evidence>
<dbReference type="AlphaFoldDB" id="A0AB33XYT5"/>
<name>A0AB33XYT5_LACRH</name>
<reference evidence="2 3" key="1">
    <citation type="journal article" date="2013" name="Genome Announc.">
        <title>Draft Genome Sequence of Staphylococcus simulans UMC-CNS-990, Isolated from a Case of Chronic Bovine Mastitis.</title>
        <authorList>
            <person name="Calcutt M.J."/>
            <person name="Foecking M.F."/>
            <person name="Hsieh H.Y."/>
            <person name="Perry J."/>
            <person name="Stewart G.C."/>
            <person name="Middleton J.R."/>
        </authorList>
    </citation>
    <scope>NUCLEOTIDE SEQUENCE [LARGE SCALE GENOMIC DNA]</scope>
    <source>
        <strain evidence="2 3">LRHMDP3</strain>
    </source>
</reference>
<proteinExistence type="predicted"/>
<feature type="region of interest" description="Disordered" evidence="1">
    <location>
        <begin position="1"/>
        <end position="25"/>
    </location>
</feature>
<dbReference type="Proteomes" id="UP000009352">
    <property type="component" value="Unassembled WGS sequence"/>
</dbReference>
<evidence type="ECO:0000313" key="2">
    <source>
        <dbReference type="EMBL" id="EKS53753.1"/>
    </source>
</evidence>
<gene>
    <name evidence="2" type="ORF">LRHMDP3_285</name>
</gene>
<comment type="caution">
    <text evidence="2">The sequence shown here is derived from an EMBL/GenBank/DDBJ whole genome shotgun (WGS) entry which is preliminary data.</text>
</comment>
<feature type="compositionally biased region" description="Basic and acidic residues" evidence="1">
    <location>
        <begin position="1"/>
        <end position="18"/>
    </location>
</feature>
<protein>
    <submittedName>
        <fullName evidence="2">Uncharacterized protein</fullName>
    </submittedName>
</protein>
<sequence>MFAGKDVRSPNPLDRENDSLIQKSIDSSEPMRMVLPDLNAFFRR</sequence>
<evidence type="ECO:0000256" key="1">
    <source>
        <dbReference type="SAM" id="MobiDB-lite"/>
    </source>
</evidence>